<accession>A0ABM5U8A2</accession>
<gene>
    <name evidence="1" type="primary">pdpD</name>
    <name evidence="1" type="ORF">FNO190_1370</name>
</gene>
<dbReference type="EMBL" id="CP011923">
    <property type="protein sequence ID" value="AKN89017.1"/>
    <property type="molecule type" value="Genomic_DNA"/>
</dbReference>
<name>A0ABM5U8A2_9GAMM</name>
<dbReference type="Proteomes" id="UP000035930">
    <property type="component" value="Chromosome"/>
</dbReference>
<evidence type="ECO:0000313" key="1">
    <source>
        <dbReference type="EMBL" id="AKN89017.1"/>
    </source>
</evidence>
<protein>
    <submittedName>
        <fullName evidence="1">Pathogenicity determinant protein D</fullName>
    </submittedName>
</protein>
<organism evidence="1 2">
    <name type="scientific">Francisella orientalis</name>
    <dbReference type="NCBI Taxonomy" id="299583"/>
    <lineage>
        <taxon>Bacteria</taxon>
        <taxon>Pseudomonadati</taxon>
        <taxon>Pseudomonadota</taxon>
        <taxon>Gammaproteobacteria</taxon>
        <taxon>Thiotrichales</taxon>
        <taxon>Francisellaceae</taxon>
        <taxon>Francisella</taxon>
    </lineage>
</organism>
<proteinExistence type="predicted"/>
<evidence type="ECO:0000313" key="2">
    <source>
        <dbReference type="Proteomes" id="UP000035930"/>
    </source>
</evidence>
<sequence>MTKIDVLLFGVYMAEDINDILYDTDDLKKEKVDGGFFDFIKAWFYNDIERHMFFEDEIIVAQKLKTIDVMANTYAVERKKYFEKFLKDSHKQKGIFARIKDRDFAFYKDPTRVKLWSSITDTEVYNFFIKSSVNQMLGGGNVAQLTSLPKFKFNAKLTASINSKNASAAASLVAAGEKSFMGSSCINIWSNLPIFDSERGNVKSFIPLYLRMSGKASSAMFSYNVDIDANTSKLNFTDSKSLELLDNFKGNVNLKLVTAKGSKEAKSFVYIPKFKEDYKLLNELGFILNTPDGSYRYLVPKIRDGLDLIREYTYPEIEQIYFGRSALSGYSKSNYEKQSLCIEKNGEGLMTLAVSSKDYENPLIQVKTSTNTASFDLLSGEIKGKILADNLIGFANVKGSVNKFRNQVDSIIKKNIGESYESPFKIPNLSEFSDMEIKVRFGLYSKQSASKLRTLRISIPMTTKMLDFNQTSESYDMKSGMGYSMAQRNDLKGAIAYKQGLLESSAQRLLTGENLDLKNQLTSTAKDLTKDYVDFGNYAKNKVGSMMESVSTAAQQDFNLAKTTGVRSYGSAQSILSSIYDKGGTFDSVIGSLSEIYKLKGSQLTNIDFNEILDVLSKNSSLANLSGKAGVDFNELKSKFKDITSLDIKKKASEAILSTSQQQYNPSFNKAKTFSSPDSFYVQDTLINYSQTLKKEEFKDQMSVINVVEFDDSSDLPILFNLCEMMTSESGKEEAKNFLSKKENAEKTKQFVESLENRATVISRESNISYASINVLCNKGAGSVITENNKASSVSLGSTVSLAEFNRIYALDSRVSRVGASPLEELSSFSTRKNKHKVTFEEYFAKLTVQRYIEVMGVDDEADFIRSLVSPMMECQKKLLDNLVILNKEAKWKSSSSFKNVFSSSDNFSFTGWLKDRLPGFDFELSQEYAYFTGLVINFSIEEDSSSSETVIKLCSITRSLDKLTRGFYLLLRRMAKNRNSRVGSHDVSESHLNMVKQILTSLCEPYKNFTQKVEDTELLSALVNMLNFMDSFVEVQRLCASICVPSDSFFALVNDNKDLLRDICYTVEKSGVTGIVFESTFSYSSELFGSNNQDMKLNIKSSSIKSSDGKVNEFTSIDRDANTEAVLQNIYDNIAKLDEQDLDRLFRGFRILKQENSTNTDKTGFNIGLTYDPITNDVSVDVNKDNENLYSYSNMSKDEYVKKIKNIVEAKVALNLGFEHEEVRSSQGFSVLATIPAKGYSIDDLNRVYRPMIWV</sequence>
<keyword evidence="2" id="KW-1185">Reference proteome</keyword>
<reference evidence="1" key="1">
    <citation type="submission" date="2017-08" db="EMBL/GenBank/DDBJ databases">
        <title>Complete Genome Sequence of Francisella noatunensis subsp. orientalis strain FNO190.</title>
        <authorList>
            <person name="Pereira F.L."/>
            <person name="Goncalves L.A."/>
            <person name="Guilherme T.C."/>
            <person name="Soares S.C."/>
            <person name="Dorella F.A."/>
            <person name="Carvalho A.F."/>
            <person name="Leibowitz M.P."/>
            <person name="Leal C.A.G."/>
            <person name="Azevedo V.A.C."/>
            <person name="Figueiredo H.C.P."/>
        </authorList>
    </citation>
    <scope>NUCLEOTIDE SEQUENCE</scope>
    <source>
        <strain evidence="1">FNO190</strain>
    </source>
</reference>